<comment type="similarity">
    <text evidence="2 4">Belongs to the flagella basal body rod proteins family.</text>
</comment>
<dbReference type="NCBIfam" id="TIGR03506">
    <property type="entry name" value="FlgEFG_subfam"/>
    <property type="match status" value="1"/>
</dbReference>
<keyword evidence="8" id="KW-0966">Cell projection</keyword>
<dbReference type="EMBL" id="JAEMUK010000002">
    <property type="protein sequence ID" value="MBJ7542000.1"/>
    <property type="molecule type" value="Genomic_DNA"/>
</dbReference>
<evidence type="ECO:0000256" key="1">
    <source>
        <dbReference type="ARBA" id="ARBA00004117"/>
    </source>
</evidence>
<dbReference type="InterPro" id="IPR053967">
    <property type="entry name" value="LlgE_F_G-like_D1"/>
</dbReference>
<dbReference type="InterPro" id="IPR010930">
    <property type="entry name" value="Flg_bb/hook_C_dom"/>
</dbReference>
<dbReference type="AlphaFoldDB" id="A0A8I1GEX0"/>
<dbReference type="InterPro" id="IPR012836">
    <property type="entry name" value="FlgF"/>
</dbReference>
<evidence type="ECO:0000313" key="9">
    <source>
        <dbReference type="Proteomes" id="UP000623250"/>
    </source>
</evidence>
<dbReference type="GO" id="GO:0030694">
    <property type="term" value="C:bacterial-type flagellum basal body, rod"/>
    <property type="evidence" value="ECO:0007669"/>
    <property type="project" value="UniProtKB-UniRule"/>
</dbReference>
<evidence type="ECO:0000259" key="6">
    <source>
        <dbReference type="Pfam" id="PF06429"/>
    </source>
</evidence>
<dbReference type="InterPro" id="IPR020013">
    <property type="entry name" value="Flagellar_FlgE/F/G"/>
</dbReference>
<dbReference type="SUPFAM" id="SSF117143">
    <property type="entry name" value="Flagellar hook protein flgE"/>
    <property type="match status" value="1"/>
</dbReference>
<proteinExistence type="inferred from homology"/>
<keyword evidence="9" id="KW-1185">Reference proteome</keyword>
<dbReference type="Proteomes" id="UP000623250">
    <property type="component" value="Unassembled WGS sequence"/>
</dbReference>
<feature type="domain" description="Flagellar hook protein FlgE/F/G-like D1" evidence="7">
    <location>
        <begin position="80"/>
        <end position="145"/>
    </location>
</feature>
<dbReference type="PANTHER" id="PTHR30435:SF19">
    <property type="entry name" value="FLAGELLAR BASAL-BODY ROD PROTEIN FLGG"/>
    <property type="match status" value="1"/>
</dbReference>
<dbReference type="PANTHER" id="PTHR30435">
    <property type="entry name" value="FLAGELLAR PROTEIN"/>
    <property type="match status" value="1"/>
</dbReference>
<feature type="domain" description="Flagellar basal body rod protein N-terminal" evidence="5">
    <location>
        <begin position="5"/>
        <end position="35"/>
    </location>
</feature>
<accession>A0A8I1GEX0</accession>
<dbReference type="NCBIfam" id="TIGR02490">
    <property type="entry name" value="flgF"/>
    <property type="match status" value="1"/>
</dbReference>
<name>A0A8I1GEX0_9HYPH</name>
<dbReference type="Pfam" id="PF00460">
    <property type="entry name" value="Flg_bb_rod"/>
    <property type="match status" value="1"/>
</dbReference>
<evidence type="ECO:0000256" key="4">
    <source>
        <dbReference type="RuleBase" id="RU362116"/>
    </source>
</evidence>
<dbReference type="InterPro" id="IPR037925">
    <property type="entry name" value="FlgE/F/G-like"/>
</dbReference>
<evidence type="ECO:0000256" key="3">
    <source>
        <dbReference type="ARBA" id="ARBA00023143"/>
    </source>
</evidence>
<evidence type="ECO:0000313" key="8">
    <source>
        <dbReference type="EMBL" id="MBJ7542000.1"/>
    </source>
</evidence>
<reference evidence="8 9" key="1">
    <citation type="submission" date="2020-12" db="EMBL/GenBank/DDBJ databases">
        <title>Revised draft genomes of Rhodomicrobium vannielii ATCC 17100 and Rhodomicrobium udaipurense JA643.</title>
        <authorList>
            <person name="Conners E.M."/>
            <person name="Davenport E.J."/>
            <person name="Bose A."/>
        </authorList>
    </citation>
    <scope>NUCLEOTIDE SEQUENCE [LARGE SCALE GENOMIC DNA]</scope>
    <source>
        <strain evidence="8 9">JA643</strain>
    </source>
</reference>
<evidence type="ECO:0000259" key="7">
    <source>
        <dbReference type="Pfam" id="PF22692"/>
    </source>
</evidence>
<dbReference type="Pfam" id="PF06429">
    <property type="entry name" value="Flg_bbr_C"/>
    <property type="match status" value="1"/>
</dbReference>
<dbReference type="GO" id="GO:0071978">
    <property type="term" value="P:bacterial-type flagellum-dependent swarming motility"/>
    <property type="evidence" value="ECO:0007669"/>
    <property type="project" value="TreeGrafter"/>
</dbReference>
<evidence type="ECO:0000259" key="5">
    <source>
        <dbReference type="Pfam" id="PF00460"/>
    </source>
</evidence>
<gene>
    <name evidence="8" type="primary">flgF</name>
    <name evidence="8" type="ORF">JDN41_00320</name>
</gene>
<sequence length="241" mass="25002">MQSSLYVALSAQVALQKRLDTVAQNVANANTVGYRGTEMKFDSVLSAADAQMTAFVTSKDGVVSLGAGGLIKTGNPLDVALKGQGWLSVQTPAGRMYTRDGRIQLTTSGMLVSMRGHPVLDAGGAPMQVDPNGPTPQIAEDGTVTQNSERVGVLGVFVFDSDAKLSRVEGGFIADKAAIAATDPAKSSMASGYVEESNVNAIKETARLIYVQRAFDEAASTIQSVESGLKSAIQSLGSPAS</sequence>
<keyword evidence="8" id="KW-0282">Flagellum</keyword>
<organism evidence="8 9">
    <name type="scientific">Rhodomicrobium udaipurense</name>
    <dbReference type="NCBI Taxonomy" id="1202716"/>
    <lineage>
        <taxon>Bacteria</taxon>
        <taxon>Pseudomonadati</taxon>
        <taxon>Pseudomonadota</taxon>
        <taxon>Alphaproteobacteria</taxon>
        <taxon>Hyphomicrobiales</taxon>
        <taxon>Hyphomicrobiaceae</taxon>
        <taxon>Rhodomicrobium</taxon>
    </lineage>
</organism>
<keyword evidence="8" id="KW-0969">Cilium</keyword>
<comment type="subcellular location">
    <subcellularLocation>
        <location evidence="1 4">Bacterial flagellum basal body</location>
    </subcellularLocation>
</comment>
<comment type="subunit">
    <text evidence="4">The basal body constitutes a major portion of the flagellar organelle and consists of five rings (E,L,P,S, and M) mounted on a central rod. The rod consists of about 26 subunits of FlgG in the distal portion, and FlgB, FlgC and FlgF are thought to build up the proximal portion of the rod with about 6 subunits each.</text>
</comment>
<dbReference type="InterPro" id="IPR001444">
    <property type="entry name" value="Flag_bb_rod_N"/>
</dbReference>
<keyword evidence="3 4" id="KW-0975">Bacterial flagellum</keyword>
<dbReference type="NCBIfam" id="NF009282">
    <property type="entry name" value="PRK12642.1"/>
    <property type="match status" value="1"/>
</dbReference>
<dbReference type="RefSeq" id="WP_037236288.1">
    <property type="nucleotide sequence ID" value="NZ_JAEMUK010000002.1"/>
</dbReference>
<dbReference type="Pfam" id="PF22692">
    <property type="entry name" value="LlgE_F_G_D1"/>
    <property type="match status" value="1"/>
</dbReference>
<evidence type="ECO:0000256" key="2">
    <source>
        <dbReference type="ARBA" id="ARBA00009677"/>
    </source>
</evidence>
<comment type="caution">
    <text evidence="8">The sequence shown here is derived from an EMBL/GenBank/DDBJ whole genome shotgun (WGS) entry which is preliminary data.</text>
</comment>
<protein>
    <recommendedName>
        <fullName evidence="4">Flagellar basal-body rod protein FlgF</fullName>
    </recommendedName>
</protein>
<feature type="domain" description="Flagellar basal-body/hook protein C-terminal" evidence="6">
    <location>
        <begin position="191"/>
        <end position="234"/>
    </location>
</feature>